<dbReference type="Pfam" id="PF01244">
    <property type="entry name" value="Peptidase_M19"/>
    <property type="match status" value="1"/>
</dbReference>
<dbReference type="GO" id="GO:0006508">
    <property type="term" value="P:proteolysis"/>
    <property type="evidence" value="ECO:0007669"/>
    <property type="project" value="InterPro"/>
</dbReference>
<organism evidence="1 2">
    <name type="scientific">Candidatus Acutalibacter ornithocaccae</name>
    <dbReference type="NCBI Taxonomy" id="2838416"/>
    <lineage>
        <taxon>Bacteria</taxon>
        <taxon>Bacillati</taxon>
        <taxon>Bacillota</taxon>
        <taxon>Clostridia</taxon>
        <taxon>Eubacteriales</taxon>
        <taxon>Acutalibacteraceae</taxon>
        <taxon>Acutalibacter</taxon>
    </lineage>
</organism>
<evidence type="ECO:0000313" key="2">
    <source>
        <dbReference type="Proteomes" id="UP000824214"/>
    </source>
</evidence>
<protein>
    <submittedName>
        <fullName evidence="1">Dipeptidase</fullName>
    </submittedName>
</protein>
<dbReference type="PANTHER" id="PTHR10443">
    <property type="entry name" value="MICROSOMAL DIPEPTIDASE"/>
    <property type="match status" value="1"/>
</dbReference>
<accession>A0A9D2RZH5</accession>
<proteinExistence type="predicted"/>
<dbReference type="Proteomes" id="UP000824214">
    <property type="component" value="Unassembled WGS sequence"/>
</dbReference>
<name>A0A9D2RZH5_9FIRM</name>
<dbReference type="PANTHER" id="PTHR10443:SF12">
    <property type="entry name" value="DIPEPTIDASE"/>
    <property type="match status" value="1"/>
</dbReference>
<dbReference type="GO" id="GO:0070573">
    <property type="term" value="F:metallodipeptidase activity"/>
    <property type="evidence" value="ECO:0007669"/>
    <property type="project" value="InterPro"/>
</dbReference>
<sequence length="311" mass="34624">MRYFDLHCDTMTECAVKDIPLRENTLHVSLEQVKDWEHYVQCYAVWLPDDLRGEAAWQRFLQVAERFAREVGENAGSLEQLRGPGDLDRLERRGRHGAILTVESGAVLGGKLERVQECKRLGVGMCTLTWNGATELGRGVMAPGNTGLTEFGRQAVKAMEKAGILIDISHASPELFWDVAEIAVKPLVASHSNAKAVCGHPRNLEKEQFEAIRDSGGLVGLNFYTAFLNDKPERASMEDVLRHAEYFLALGGEDTLAMGGDWDGAELPPDMPGLSAIPALYELFLRHYPEPVVEKLFYGNAARLFRQENLL</sequence>
<dbReference type="PROSITE" id="PS51365">
    <property type="entry name" value="RENAL_DIPEPTIDASE_2"/>
    <property type="match status" value="1"/>
</dbReference>
<dbReference type="SUPFAM" id="SSF51556">
    <property type="entry name" value="Metallo-dependent hydrolases"/>
    <property type="match status" value="1"/>
</dbReference>
<dbReference type="Gene3D" id="3.20.20.140">
    <property type="entry name" value="Metal-dependent hydrolases"/>
    <property type="match status" value="1"/>
</dbReference>
<gene>
    <name evidence="1" type="ORF">H9942_06875</name>
</gene>
<reference evidence="1" key="1">
    <citation type="journal article" date="2021" name="PeerJ">
        <title>Extensive microbial diversity within the chicken gut microbiome revealed by metagenomics and culture.</title>
        <authorList>
            <person name="Gilroy R."/>
            <person name="Ravi A."/>
            <person name="Getino M."/>
            <person name="Pursley I."/>
            <person name="Horton D.L."/>
            <person name="Alikhan N.F."/>
            <person name="Baker D."/>
            <person name="Gharbi K."/>
            <person name="Hall N."/>
            <person name="Watson M."/>
            <person name="Adriaenssens E.M."/>
            <person name="Foster-Nyarko E."/>
            <person name="Jarju S."/>
            <person name="Secka A."/>
            <person name="Antonio M."/>
            <person name="Oren A."/>
            <person name="Chaudhuri R.R."/>
            <person name="La Ragione R."/>
            <person name="Hildebrand F."/>
            <person name="Pallen M.J."/>
        </authorList>
    </citation>
    <scope>NUCLEOTIDE SEQUENCE</scope>
    <source>
        <strain evidence="1">ChiBcolR8-3208</strain>
    </source>
</reference>
<dbReference type="InterPro" id="IPR032466">
    <property type="entry name" value="Metal_Hydrolase"/>
</dbReference>
<dbReference type="InterPro" id="IPR008257">
    <property type="entry name" value="Pept_M19"/>
</dbReference>
<dbReference type="EMBL" id="DWXZ01000141">
    <property type="protein sequence ID" value="HJB37776.1"/>
    <property type="molecule type" value="Genomic_DNA"/>
</dbReference>
<evidence type="ECO:0000313" key="1">
    <source>
        <dbReference type="EMBL" id="HJB37776.1"/>
    </source>
</evidence>
<dbReference type="AlphaFoldDB" id="A0A9D2RZH5"/>
<dbReference type="CDD" id="cd01301">
    <property type="entry name" value="rDP_like"/>
    <property type="match status" value="1"/>
</dbReference>
<reference evidence="1" key="2">
    <citation type="submission" date="2021-04" db="EMBL/GenBank/DDBJ databases">
        <authorList>
            <person name="Gilroy R."/>
        </authorList>
    </citation>
    <scope>NUCLEOTIDE SEQUENCE</scope>
    <source>
        <strain evidence="1">ChiBcolR8-3208</strain>
    </source>
</reference>
<comment type="caution">
    <text evidence="1">The sequence shown here is derived from an EMBL/GenBank/DDBJ whole genome shotgun (WGS) entry which is preliminary data.</text>
</comment>